<dbReference type="PRINTS" id="PR00723">
    <property type="entry name" value="SUBTILISIN"/>
</dbReference>
<evidence type="ECO:0000256" key="6">
    <source>
        <dbReference type="RuleBase" id="RU003355"/>
    </source>
</evidence>
<reference evidence="8 9" key="1">
    <citation type="submission" date="2024-10" db="EMBL/GenBank/DDBJ databases">
        <title>The Natural Products Discovery Center: Release of the First 8490 Sequenced Strains for Exploring Actinobacteria Biosynthetic Diversity.</title>
        <authorList>
            <person name="Kalkreuter E."/>
            <person name="Kautsar S.A."/>
            <person name="Yang D."/>
            <person name="Bader C.D."/>
            <person name="Teijaro C.N."/>
            <person name="Fluegel L."/>
            <person name="Davis C.M."/>
            <person name="Simpson J.R."/>
            <person name="Lauterbach L."/>
            <person name="Steele A.D."/>
            <person name="Gui C."/>
            <person name="Meng S."/>
            <person name="Li G."/>
            <person name="Viehrig K."/>
            <person name="Ye F."/>
            <person name="Su P."/>
            <person name="Kiefer A.F."/>
            <person name="Nichols A."/>
            <person name="Cepeda A.J."/>
            <person name="Yan W."/>
            <person name="Fan B."/>
            <person name="Jiang Y."/>
            <person name="Adhikari A."/>
            <person name="Zheng C.-J."/>
            <person name="Schuster L."/>
            <person name="Cowan T.M."/>
            <person name="Smanski M.J."/>
            <person name="Chevrette M.G."/>
            <person name="De Carvalho L.P.S."/>
            <person name="Shen B."/>
        </authorList>
    </citation>
    <scope>NUCLEOTIDE SEQUENCE [LARGE SCALE GENOMIC DNA]</scope>
    <source>
        <strain evidence="8 9">NPDC015755</strain>
    </source>
</reference>
<evidence type="ECO:0000256" key="2">
    <source>
        <dbReference type="ARBA" id="ARBA00022670"/>
    </source>
</evidence>
<dbReference type="InterPro" id="IPR023827">
    <property type="entry name" value="Peptidase_S8_Asp-AS"/>
</dbReference>
<feature type="active site" description="Charge relay system" evidence="5">
    <location>
        <position position="200"/>
    </location>
</feature>
<dbReference type="PANTHER" id="PTHR43806:SF11">
    <property type="entry name" value="CEREVISIN-RELATED"/>
    <property type="match status" value="1"/>
</dbReference>
<feature type="domain" description="Peptidase S8/S53" evidence="7">
    <location>
        <begin position="137"/>
        <end position="297"/>
    </location>
</feature>
<evidence type="ECO:0000256" key="5">
    <source>
        <dbReference type="PROSITE-ProRule" id="PRU01240"/>
    </source>
</evidence>
<evidence type="ECO:0000256" key="1">
    <source>
        <dbReference type="ARBA" id="ARBA00011073"/>
    </source>
</evidence>
<accession>A0ABW6YIC9</accession>
<evidence type="ECO:0000256" key="3">
    <source>
        <dbReference type="ARBA" id="ARBA00022801"/>
    </source>
</evidence>
<evidence type="ECO:0000259" key="7">
    <source>
        <dbReference type="Pfam" id="PF00082"/>
    </source>
</evidence>
<evidence type="ECO:0000256" key="4">
    <source>
        <dbReference type="ARBA" id="ARBA00022825"/>
    </source>
</evidence>
<feature type="active site" description="Charge relay system" evidence="5">
    <location>
        <position position="538"/>
    </location>
</feature>
<dbReference type="InterPro" id="IPR015500">
    <property type="entry name" value="Peptidase_S8_subtilisin-rel"/>
</dbReference>
<protein>
    <submittedName>
        <fullName evidence="8">S8 family serine peptidase</fullName>
    </submittedName>
</protein>
<feature type="domain" description="Peptidase S8/S53" evidence="7">
    <location>
        <begin position="443"/>
        <end position="587"/>
    </location>
</feature>
<gene>
    <name evidence="8" type="ORF">ACF05T_26415</name>
</gene>
<dbReference type="InterPro" id="IPR036852">
    <property type="entry name" value="Peptidase_S8/S53_dom_sf"/>
</dbReference>
<keyword evidence="2 5" id="KW-0645">Protease</keyword>
<dbReference type="PROSITE" id="PS00138">
    <property type="entry name" value="SUBTILASE_SER"/>
    <property type="match status" value="1"/>
</dbReference>
<name>A0ABW6YIC9_9ACTN</name>
<dbReference type="Pfam" id="PF00082">
    <property type="entry name" value="Peptidase_S8"/>
    <property type="match status" value="2"/>
</dbReference>
<dbReference type="PROSITE" id="PS51892">
    <property type="entry name" value="SUBTILASE"/>
    <property type="match status" value="1"/>
</dbReference>
<proteinExistence type="inferred from homology"/>
<dbReference type="Gene3D" id="3.40.50.200">
    <property type="entry name" value="Peptidase S8/S53 domain"/>
    <property type="match status" value="1"/>
</dbReference>
<dbReference type="SUPFAM" id="SSF52743">
    <property type="entry name" value="Subtilisin-like"/>
    <property type="match status" value="1"/>
</dbReference>
<keyword evidence="3 5" id="KW-0378">Hydrolase</keyword>
<dbReference type="InterPro" id="IPR022398">
    <property type="entry name" value="Peptidase_S8_His-AS"/>
</dbReference>
<evidence type="ECO:0000313" key="9">
    <source>
        <dbReference type="Proteomes" id="UP001603013"/>
    </source>
</evidence>
<dbReference type="EMBL" id="JBIBSM010000016">
    <property type="protein sequence ID" value="MFF8279612.1"/>
    <property type="molecule type" value="Genomic_DNA"/>
</dbReference>
<dbReference type="PROSITE" id="PS00137">
    <property type="entry name" value="SUBTILASE_HIS"/>
    <property type="match status" value="1"/>
</dbReference>
<organism evidence="8 9">
    <name type="scientific">Streptomyces lateritius</name>
    <dbReference type="NCBI Taxonomy" id="67313"/>
    <lineage>
        <taxon>Bacteria</taxon>
        <taxon>Bacillati</taxon>
        <taxon>Actinomycetota</taxon>
        <taxon>Actinomycetes</taxon>
        <taxon>Kitasatosporales</taxon>
        <taxon>Streptomycetaceae</taxon>
        <taxon>Streptomyces</taxon>
    </lineage>
</organism>
<sequence length="595" mass="61829">MGVEKLAPPLIAAYERYVREQRRRAPLLPSARMMGLVSVQERAKPLRVVVSLECEPGTAWDGEGAPVQGVEVMEGIHVNGGGQRVRTAIVALDAVPDLADMPGVRRIVPASRLHPCVDRALDKVNVPAFRDRSGLTGRGVLIGVVDTGIDARHRGFESRIDRIWDQTLRGGSGVPEGEYGMEFRGAALTGPLLSRDVDGHGTHVAGIAAGAEGVAVDAKIVAVRTDFDDAHIIDGIQYVFRVAGDLGLPAVVNLSLGGHGDAHDGTDLMSLAIEEESGPGRIVCCAAGNEGDDDIHAAIELASGEVKSVPCHPGRVLGAPAVFWLNGWYPGTDRLEIAVVSPAGDSTPFQAVRTSGGSEETYELADGTVQIVTPGTDAGNGDHNFFVGVEPGAIGAAAPLNAWRLVLRAASVSNGVCRADVWMLGHPDARPTPQFSGPLARDEMKIGSPGTAAQAITVAAATTRTAWTDVDGVQRAATWLVANDIATFSSEGPRRDDAPKPDIAAPGAMIVSALSRDAVGMQRAFTIDGDHVALQGTSMACPFVAGMAALLLEQDGTAGPKQVLDALKSTAKIPGGAPGAFDPKWGHGLIDAAGL</sequence>
<dbReference type="PROSITE" id="PS00136">
    <property type="entry name" value="SUBTILASE_ASP"/>
    <property type="match status" value="1"/>
</dbReference>
<comment type="caution">
    <text evidence="8">The sequence shown here is derived from an EMBL/GenBank/DDBJ whole genome shotgun (WGS) entry which is preliminary data.</text>
</comment>
<keyword evidence="9" id="KW-1185">Reference proteome</keyword>
<feature type="active site" description="Charge relay system" evidence="5">
    <location>
        <position position="146"/>
    </location>
</feature>
<dbReference type="Gene3D" id="2.60.120.1290">
    <property type="match status" value="1"/>
</dbReference>
<dbReference type="InterPro" id="IPR000209">
    <property type="entry name" value="Peptidase_S8/S53_dom"/>
</dbReference>
<dbReference type="InterPro" id="IPR023828">
    <property type="entry name" value="Peptidase_S8_Ser-AS"/>
</dbReference>
<keyword evidence="4 5" id="KW-0720">Serine protease</keyword>
<comment type="similarity">
    <text evidence="1 5 6">Belongs to the peptidase S8 family.</text>
</comment>
<dbReference type="RefSeq" id="WP_391936550.1">
    <property type="nucleotide sequence ID" value="NZ_JBIBSM010000016.1"/>
</dbReference>
<dbReference type="PANTHER" id="PTHR43806">
    <property type="entry name" value="PEPTIDASE S8"/>
    <property type="match status" value="1"/>
</dbReference>
<dbReference type="Proteomes" id="UP001603013">
    <property type="component" value="Unassembled WGS sequence"/>
</dbReference>
<dbReference type="InterPro" id="IPR050131">
    <property type="entry name" value="Peptidase_S8_subtilisin-like"/>
</dbReference>
<evidence type="ECO:0000313" key="8">
    <source>
        <dbReference type="EMBL" id="MFF8279612.1"/>
    </source>
</evidence>